<feature type="region of interest" description="Disordered" evidence="9">
    <location>
        <begin position="70"/>
        <end position="96"/>
    </location>
</feature>
<dbReference type="SUPFAM" id="SSF53098">
    <property type="entry name" value="Ribonuclease H-like"/>
    <property type="match status" value="1"/>
</dbReference>
<dbReference type="GO" id="GO:0009791">
    <property type="term" value="P:post-embryonic development"/>
    <property type="evidence" value="ECO:0007669"/>
    <property type="project" value="UniProtKB-ARBA"/>
</dbReference>
<evidence type="ECO:0000256" key="4">
    <source>
        <dbReference type="ARBA" id="ARBA00022833"/>
    </source>
</evidence>
<accession>A0A2N5V2M9</accession>
<dbReference type="SUPFAM" id="SSF57667">
    <property type="entry name" value="beta-beta-alpha zinc fingers"/>
    <property type="match status" value="1"/>
</dbReference>
<dbReference type="GO" id="GO:0008270">
    <property type="term" value="F:zinc ion binding"/>
    <property type="evidence" value="ECO:0007669"/>
    <property type="project" value="UniProtKB-KW"/>
</dbReference>
<keyword evidence="6" id="KW-0804">Transcription</keyword>
<dbReference type="Pfam" id="PF02892">
    <property type="entry name" value="zf-BED"/>
    <property type="match status" value="1"/>
</dbReference>
<keyword evidence="4" id="KW-0862">Zinc</keyword>
<dbReference type="AlphaFoldDB" id="A0A2N5V2M9"/>
<evidence type="ECO:0000256" key="2">
    <source>
        <dbReference type="ARBA" id="ARBA00022723"/>
    </source>
</evidence>
<dbReference type="PANTHER" id="PTHR46481:SF10">
    <property type="entry name" value="ZINC FINGER BED DOMAIN-CONTAINING PROTEIN 39"/>
    <property type="match status" value="1"/>
</dbReference>
<dbReference type="InterPro" id="IPR036236">
    <property type="entry name" value="Znf_C2H2_sf"/>
</dbReference>
<feature type="compositionally biased region" description="Low complexity" evidence="9">
    <location>
        <begin position="123"/>
        <end position="132"/>
    </location>
</feature>
<keyword evidence="3 8" id="KW-0863">Zinc-finger</keyword>
<evidence type="ECO:0000259" key="10">
    <source>
        <dbReference type="PROSITE" id="PS50808"/>
    </source>
</evidence>
<feature type="region of interest" description="Disordered" evidence="9">
    <location>
        <begin position="1"/>
        <end position="43"/>
    </location>
</feature>
<feature type="region of interest" description="Disordered" evidence="9">
    <location>
        <begin position="110"/>
        <end position="142"/>
    </location>
</feature>
<dbReference type="GO" id="GO:0003677">
    <property type="term" value="F:DNA binding"/>
    <property type="evidence" value="ECO:0007669"/>
    <property type="project" value="InterPro"/>
</dbReference>
<evidence type="ECO:0000313" key="11">
    <source>
        <dbReference type="EMBL" id="PLW44269.1"/>
    </source>
</evidence>
<dbReference type="InterPro" id="IPR003656">
    <property type="entry name" value="Znf_BED"/>
</dbReference>
<keyword evidence="5" id="KW-0805">Transcription regulation</keyword>
<evidence type="ECO:0000256" key="5">
    <source>
        <dbReference type="ARBA" id="ARBA00023015"/>
    </source>
</evidence>
<evidence type="ECO:0000256" key="8">
    <source>
        <dbReference type="PROSITE-ProRule" id="PRU00027"/>
    </source>
</evidence>
<evidence type="ECO:0000256" key="1">
    <source>
        <dbReference type="ARBA" id="ARBA00004123"/>
    </source>
</evidence>
<dbReference type="Proteomes" id="UP000235392">
    <property type="component" value="Unassembled WGS sequence"/>
</dbReference>
<evidence type="ECO:0000256" key="7">
    <source>
        <dbReference type="ARBA" id="ARBA00023242"/>
    </source>
</evidence>
<evidence type="ECO:0000313" key="12">
    <source>
        <dbReference type="Proteomes" id="UP000235392"/>
    </source>
</evidence>
<keyword evidence="7" id="KW-0539">Nucleus</keyword>
<evidence type="ECO:0000256" key="9">
    <source>
        <dbReference type="SAM" id="MobiDB-lite"/>
    </source>
</evidence>
<comment type="caution">
    <text evidence="11">The sequence shown here is derived from an EMBL/GenBank/DDBJ whole genome shotgun (WGS) entry which is preliminary data.</text>
</comment>
<dbReference type="InterPro" id="IPR052035">
    <property type="entry name" value="ZnF_BED_domain_contain"/>
</dbReference>
<gene>
    <name evidence="11" type="ORF">PCASD_03831</name>
</gene>
<dbReference type="InterPro" id="IPR012337">
    <property type="entry name" value="RNaseH-like_sf"/>
</dbReference>
<dbReference type="SUPFAM" id="SSF140996">
    <property type="entry name" value="Hermes dimerisation domain"/>
    <property type="match status" value="1"/>
</dbReference>
<feature type="compositionally biased region" description="Polar residues" evidence="9">
    <location>
        <begin position="76"/>
        <end position="89"/>
    </location>
</feature>
<feature type="compositionally biased region" description="Polar residues" evidence="9">
    <location>
        <begin position="110"/>
        <end position="122"/>
    </location>
</feature>
<dbReference type="PROSITE" id="PS50808">
    <property type="entry name" value="ZF_BED"/>
    <property type="match status" value="1"/>
</dbReference>
<name>A0A2N5V2M9_9BASI</name>
<feature type="compositionally biased region" description="Basic and acidic residues" evidence="9">
    <location>
        <begin position="34"/>
        <end position="43"/>
    </location>
</feature>
<evidence type="ECO:0000256" key="6">
    <source>
        <dbReference type="ARBA" id="ARBA00023163"/>
    </source>
</evidence>
<feature type="domain" description="BED-type" evidence="10">
    <location>
        <begin position="151"/>
        <end position="194"/>
    </location>
</feature>
<dbReference type="EMBL" id="PGCI01000059">
    <property type="protein sequence ID" value="PLW44269.1"/>
    <property type="molecule type" value="Genomic_DNA"/>
</dbReference>
<sequence>MPIGPGVRRAARTPRRSSSGLRVPRTPGAWRLSHSKDESRDAELEVPTVGYWLTSTATWIGPDCRLSAYLPPRPPGSQNMPPCSPSNPSVPGDTDQSDIQVVEDMDTNIQESTDSTSTPRTKSAQATSAAASVIDSQSQEDGSAPIIEKRKLTSKVWNHFEWITEGGVAKAQCNYCCKILVASSSTGTTHLQRHSTKCIVDSGGLVSPRQSQLNFANGAQSSVWIFSPEVTQQKIAQMIILHKYPFAMVKHEGFIAMMQSAQPSLVLPGRKTLRNNCIQLYKEMKDVEMAWMAKASHISLTTDLWTASDLTGYMVITAHCISKQWELTKLIVGFKPLPPPHSGQAIGDQLSQTLLEWKSLLKAAFITLDNASSNNFAVTCLQRFVNKQSCSQTTPVTSSCFHVRFLAHVINLVVKDGLKEVNGAMKSLQDSVLYIHGSLAWLDAFNQALKNKRHPSKDVPTRWNTTYLMIE</sequence>
<dbReference type="SMART" id="SM00614">
    <property type="entry name" value="ZnF_BED"/>
    <property type="match status" value="1"/>
</dbReference>
<proteinExistence type="predicted"/>
<keyword evidence="2" id="KW-0479">Metal-binding</keyword>
<organism evidence="11 12">
    <name type="scientific">Puccinia coronata f. sp. avenae</name>
    <dbReference type="NCBI Taxonomy" id="200324"/>
    <lineage>
        <taxon>Eukaryota</taxon>
        <taxon>Fungi</taxon>
        <taxon>Dikarya</taxon>
        <taxon>Basidiomycota</taxon>
        <taxon>Pucciniomycotina</taxon>
        <taxon>Pucciniomycetes</taxon>
        <taxon>Pucciniales</taxon>
        <taxon>Pucciniaceae</taxon>
        <taxon>Puccinia</taxon>
    </lineage>
</organism>
<reference evidence="11 12" key="1">
    <citation type="submission" date="2017-11" db="EMBL/GenBank/DDBJ databases">
        <title>De novo assembly and phasing of dikaryotic genomes from two isolates of Puccinia coronata f. sp. avenae, the causal agent of oat crown rust.</title>
        <authorList>
            <person name="Miller M.E."/>
            <person name="Zhang Y."/>
            <person name="Omidvar V."/>
            <person name="Sperschneider J."/>
            <person name="Schwessinger B."/>
            <person name="Raley C."/>
            <person name="Palmer J.M."/>
            <person name="Garnica D."/>
            <person name="Upadhyaya N."/>
            <person name="Rathjen J."/>
            <person name="Taylor J.M."/>
            <person name="Park R.F."/>
            <person name="Dodds P.N."/>
            <person name="Hirsch C.D."/>
            <person name="Kianian S.F."/>
            <person name="Figueroa M."/>
        </authorList>
    </citation>
    <scope>NUCLEOTIDE SEQUENCE [LARGE SCALE GENOMIC DNA]</scope>
    <source>
        <strain evidence="11">12SD80</strain>
    </source>
</reference>
<evidence type="ECO:0000256" key="3">
    <source>
        <dbReference type="ARBA" id="ARBA00022771"/>
    </source>
</evidence>
<dbReference type="GO" id="GO:0005634">
    <property type="term" value="C:nucleus"/>
    <property type="evidence" value="ECO:0007669"/>
    <property type="project" value="UniProtKB-SubCell"/>
</dbReference>
<dbReference type="PANTHER" id="PTHR46481">
    <property type="entry name" value="ZINC FINGER BED DOMAIN-CONTAINING PROTEIN 4"/>
    <property type="match status" value="1"/>
</dbReference>
<protein>
    <recommendedName>
        <fullName evidence="10">BED-type domain-containing protein</fullName>
    </recommendedName>
</protein>
<comment type="subcellular location">
    <subcellularLocation>
        <location evidence="1">Nucleus</location>
    </subcellularLocation>
</comment>